<dbReference type="PANTHER" id="PTHR23044">
    <property type="entry name" value="3'-5' EXONUCLEASE ERI1-RELATED"/>
    <property type="match status" value="1"/>
</dbReference>
<evidence type="ECO:0000256" key="7">
    <source>
        <dbReference type="ARBA" id="ARBA00022839"/>
    </source>
</evidence>
<evidence type="ECO:0000256" key="13">
    <source>
        <dbReference type="SAM" id="MobiDB-lite"/>
    </source>
</evidence>
<feature type="compositionally biased region" description="Polar residues" evidence="13">
    <location>
        <begin position="665"/>
        <end position="684"/>
    </location>
</feature>
<keyword evidence="8" id="KW-0460">Magnesium</keyword>
<organism evidence="15 16">
    <name type="scientific">Chrysochloris asiatica</name>
    <name type="common">Cape golden mole</name>
    <dbReference type="NCBI Taxonomy" id="185453"/>
    <lineage>
        <taxon>Eukaryota</taxon>
        <taxon>Metazoa</taxon>
        <taxon>Chordata</taxon>
        <taxon>Craniata</taxon>
        <taxon>Vertebrata</taxon>
        <taxon>Euteleostomi</taxon>
        <taxon>Mammalia</taxon>
        <taxon>Eutheria</taxon>
        <taxon>Afrotheria</taxon>
        <taxon>Chrysochloridae</taxon>
        <taxon>Chrysochlorinae</taxon>
        <taxon>Chrysochloris</taxon>
    </lineage>
</organism>
<dbReference type="InterPro" id="IPR013520">
    <property type="entry name" value="Ribonucl_H"/>
</dbReference>
<feature type="region of interest" description="Disordered" evidence="13">
    <location>
        <begin position="657"/>
        <end position="694"/>
    </location>
</feature>
<keyword evidence="6" id="KW-0862">Zinc</keyword>
<dbReference type="GO" id="GO:0003676">
    <property type="term" value="F:nucleic acid binding"/>
    <property type="evidence" value="ECO:0007669"/>
    <property type="project" value="InterPro"/>
</dbReference>
<sequence length="694" mass="77012">MATKKLARQLGLIRRKSFVPANGNLGRSKFNQLFGYLIVIDFESTCWNDGKPHRSQEIIEFPAVLLNTSTGEIESEFHVYVQPQEHPILSEFCMELTGIKQVQVDNGIPLKICLSQFCKWINKIQQQKKIFFTTGALDPSSSEVKLCAFVTWSDWDLGVCLEYECKRKQLLKPVFLNSWIDLRATYKLFYRRKPKGLSGALQEVGIEFSGREHSGLDDSRNTAHLAWKMIRDGCLMKITRSLNKVPTKRNTNILARNLKMNQVEETSDCNSRIQDPMICAKDPKITTNSDGNVDMKLACVDSSVKVQQDQLQVKSNLRAGLYNINSCLSAFRRKSCTSLGQLQSPSFSSPTDMPKQTKSGHLAVNAASNAASSSSSVGSGLVLVSTTVSCVNHVSDTEMSCALDCLPMLADWEDVALLPASQPEQNTACIFPTSDSNVNPSFHPGEGLMVLQEPEMLDCENFTGTEEIPQKSETSKSIVYKSPHTTIYHVKKVTDSVSNASAFKLPEPKSCTFNSVNVTMSHSSAVGRHPLLGSTKRSPSSPPAFPLAKKQTFTIHEEKPTLSDCSPVRSTSRKSLPSVLTSTVNLQQPWVSGKMTPPLCKCGRRSKRLVVSNNGPNHGRVFYCCPIGKYQENKNQCGYFKWEQALQKERANNTVLSHSPGGHAFSSTEKSPISNRNRSFSTKNVLKLRPSMRS</sequence>
<dbReference type="AlphaFoldDB" id="A0A9B0U596"/>
<keyword evidence="5" id="KW-0378">Hydrolase</keyword>
<dbReference type="InterPro" id="IPR047201">
    <property type="entry name" value="ERI-1_3'hExo-like"/>
</dbReference>
<dbReference type="SMART" id="SM00479">
    <property type="entry name" value="EXOIII"/>
    <property type="match status" value="1"/>
</dbReference>
<dbReference type="CTD" id="112479"/>
<keyword evidence="3" id="KW-0479">Metal-binding</keyword>
<evidence type="ECO:0000256" key="10">
    <source>
        <dbReference type="ARBA" id="ARBA00068097"/>
    </source>
</evidence>
<dbReference type="InterPro" id="IPR051274">
    <property type="entry name" value="3-5_Exoribonuclease"/>
</dbReference>
<dbReference type="OrthoDB" id="448399at2759"/>
<keyword evidence="4 12" id="KW-0863">Zinc-finger</keyword>
<keyword evidence="15" id="KW-1185">Reference proteome</keyword>
<name>A0A9B0U596_CHRAS</name>
<dbReference type="GO" id="GO:0000175">
    <property type="term" value="F:3'-5'-RNA exonuclease activity"/>
    <property type="evidence" value="ECO:0007669"/>
    <property type="project" value="InterPro"/>
</dbReference>
<dbReference type="FunFam" id="3.30.420.10:FF:000062">
    <property type="entry name" value="ERI1 exoribonuclease 2 isoform X1"/>
    <property type="match status" value="1"/>
</dbReference>
<evidence type="ECO:0000256" key="11">
    <source>
        <dbReference type="ARBA" id="ARBA00083876"/>
    </source>
</evidence>
<evidence type="ECO:0000259" key="14">
    <source>
        <dbReference type="PROSITE" id="PS51999"/>
    </source>
</evidence>
<keyword evidence="2" id="KW-0540">Nuclease</keyword>
<evidence type="ECO:0000256" key="9">
    <source>
        <dbReference type="ARBA" id="ARBA00038042"/>
    </source>
</evidence>
<dbReference type="SUPFAM" id="SSF53098">
    <property type="entry name" value="Ribonuclease H-like"/>
    <property type="match status" value="1"/>
</dbReference>
<reference evidence="16" key="1">
    <citation type="submission" date="2025-08" db="UniProtKB">
        <authorList>
            <consortium name="RefSeq"/>
        </authorList>
    </citation>
    <scope>IDENTIFICATION</scope>
    <source>
        <tissue evidence="16">Spleen</tissue>
    </source>
</reference>
<dbReference type="InterPro" id="IPR036397">
    <property type="entry name" value="RNaseH_sf"/>
</dbReference>
<dbReference type="PANTHER" id="PTHR23044:SF61">
    <property type="entry name" value="3'-5' EXORIBONUCLEASE 1-RELATED"/>
    <property type="match status" value="1"/>
</dbReference>
<dbReference type="InterPro" id="IPR010666">
    <property type="entry name" value="Znf_GRF"/>
</dbReference>
<evidence type="ECO:0000256" key="12">
    <source>
        <dbReference type="PROSITE-ProRule" id="PRU01343"/>
    </source>
</evidence>
<feature type="domain" description="GRF-type" evidence="14">
    <location>
        <begin position="600"/>
        <end position="646"/>
    </location>
</feature>
<evidence type="ECO:0000256" key="2">
    <source>
        <dbReference type="ARBA" id="ARBA00022722"/>
    </source>
</evidence>
<dbReference type="Proteomes" id="UP000504623">
    <property type="component" value="Unplaced"/>
</dbReference>
<comment type="similarity">
    <text evidence="9">Belongs to the ERI2 family.</text>
</comment>
<dbReference type="Pfam" id="PF00929">
    <property type="entry name" value="RNase_T"/>
    <property type="match status" value="2"/>
</dbReference>
<dbReference type="PROSITE" id="PS51999">
    <property type="entry name" value="ZF_GRF"/>
    <property type="match status" value="1"/>
</dbReference>
<dbReference type="GeneID" id="102815434"/>
<evidence type="ECO:0000256" key="3">
    <source>
        <dbReference type="ARBA" id="ARBA00022723"/>
    </source>
</evidence>
<evidence type="ECO:0000256" key="6">
    <source>
        <dbReference type="ARBA" id="ARBA00022833"/>
    </source>
</evidence>
<evidence type="ECO:0000256" key="5">
    <source>
        <dbReference type="ARBA" id="ARBA00022801"/>
    </source>
</evidence>
<dbReference type="GO" id="GO:0008270">
    <property type="term" value="F:zinc ion binding"/>
    <property type="evidence" value="ECO:0007669"/>
    <property type="project" value="UniProtKB-KW"/>
</dbReference>
<gene>
    <name evidence="16" type="primary">ERI2</name>
</gene>
<evidence type="ECO:0000313" key="15">
    <source>
        <dbReference type="Proteomes" id="UP000504623"/>
    </source>
</evidence>
<evidence type="ECO:0000256" key="8">
    <source>
        <dbReference type="ARBA" id="ARBA00022842"/>
    </source>
</evidence>
<protein>
    <recommendedName>
        <fullName evidence="10">ERI1 exoribonuclease 2</fullName>
    </recommendedName>
    <alternativeName>
        <fullName evidence="11">Exonuclease domain-containing protein 1</fullName>
    </alternativeName>
</protein>
<comment type="cofactor">
    <cofactor evidence="1">
        <name>Mg(2+)</name>
        <dbReference type="ChEBI" id="CHEBI:18420"/>
    </cofactor>
</comment>
<evidence type="ECO:0000256" key="4">
    <source>
        <dbReference type="ARBA" id="ARBA00022771"/>
    </source>
</evidence>
<accession>A0A9B0U596</accession>
<keyword evidence="7" id="KW-0269">Exonuclease</keyword>
<evidence type="ECO:0000256" key="1">
    <source>
        <dbReference type="ARBA" id="ARBA00001946"/>
    </source>
</evidence>
<dbReference type="Gene3D" id="3.30.420.10">
    <property type="entry name" value="Ribonuclease H-like superfamily/Ribonuclease H"/>
    <property type="match status" value="1"/>
</dbReference>
<dbReference type="CDD" id="cd06133">
    <property type="entry name" value="ERI-1_3'hExo_like"/>
    <property type="match status" value="1"/>
</dbReference>
<proteinExistence type="inferred from homology"/>
<dbReference type="Pfam" id="PF06839">
    <property type="entry name" value="Zn_ribbon_GRF"/>
    <property type="match status" value="1"/>
</dbReference>
<dbReference type="InterPro" id="IPR012337">
    <property type="entry name" value="RNaseH-like_sf"/>
</dbReference>
<evidence type="ECO:0000313" key="16">
    <source>
        <dbReference type="RefSeq" id="XP_006876026.1"/>
    </source>
</evidence>
<dbReference type="RefSeq" id="XP_006876026.1">
    <property type="nucleotide sequence ID" value="XM_006875964.1"/>
</dbReference>